<reference evidence="2 3" key="1">
    <citation type="journal article" date="2018" name="Nat. Biotechnol.">
        <title>A standardized bacterial taxonomy based on genome phylogeny substantially revises the tree of life.</title>
        <authorList>
            <person name="Parks D.H."/>
            <person name="Chuvochina M."/>
            <person name="Waite D.W."/>
            <person name="Rinke C."/>
            <person name="Skarshewski A."/>
            <person name="Chaumeil P.A."/>
            <person name="Hugenholtz P."/>
        </authorList>
    </citation>
    <scope>NUCLEOTIDE SEQUENCE [LARGE SCALE GENOMIC DNA]</scope>
    <source>
        <strain evidence="2">UBA11247</strain>
    </source>
</reference>
<evidence type="ECO:0000256" key="1">
    <source>
        <dbReference type="SAM" id="MobiDB-lite"/>
    </source>
</evidence>
<protein>
    <submittedName>
        <fullName evidence="2">Uncharacterized protein</fullName>
    </submittedName>
</protein>
<dbReference type="EMBL" id="DQID01000146">
    <property type="protein sequence ID" value="HCT14216.1"/>
    <property type="molecule type" value="Genomic_DNA"/>
</dbReference>
<feature type="non-terminal residue" evidence="2">
    <location>
        <position position="1"/>
    </location>
</feature>
<dbReference type="AlphaFoldDB" id="A0A3D4SY56"/>
<feature type="compositionally biased region" description="Polar residues" evidence="1">
    <location>
        <begin position="54"/>
        <end position="66"/>
    </location>
</feature>
<feature type="region of interest" description="Disordered" evidence="1">
    <location>
        <begin position="1"/>
        <end position="112"/>
    </location>
</feature>
<name>A0A3D4SY56_9CORY</name>
<accession>A0A3D4SY56</accession>
<sequence>FLVPDDRTPESLLFRTGSSTRDDKVAVISLDKFGAPASDSKRPSPTTGRPAEGSSPTGQGAASSPGNTGGAPESDELSPSVPTDSGQSQSGVAYSDTCDAGSLGMPTTGPNGETLVCTGMGGNAPSRWVYGPDELQGAGTADVGGACADGESGGQDAAGHVLLCSNGQWYPGP</sequence>
<evidence type="ECO:0000313" key="3">
    <source>
        <dbReference type="Proteomes" id="UP000261739"/>
    </source>
</evidence>
<feature type="compositionally biased region" description="Polar residues" evidence="1">
    <location>
        <begin position="80"/>
        <end position="92"/>
    </location>
</feature>
<organism evidence="2 3">
    <name type="scientific">Corynebacterium nuruki</name>
    <dbReference type="NCBI Taxonomy" id="1032851"/>
    <lineage>
        <taxon>Bacteria</taxon>
        <taxon>Bacillati</taxon>
        <taxon>Actinomycetota</taxon>
        <taxon>Actinomycetes</taxon>
        <taxon>Mycobacteriales</taxon>
        <taxon>Corynebacteriaceae</taxon>
        <taxon>Corynebacterium</taxon>
    </lineage>
</organism>
<evidence type="ECO:0000313" key="2">
    <source>
        <dbReference type="EMBL" id="HCT14216.1"/>
    </source>
</evidence>
<proteinExistence type="predicted"/>
<gene>
    <name evidence="2" type="ORF">DIW82_05310</name>
</gene>
<comment type="caution">
    <text evidence="2">The sequence shown here is derived from an EMBL/GenBank/DDBJ whole genome shotgun (WGS) entry which is preliminary data.</text>
</comment>
<dbReference type="Proteomes" id="UP000261739">
    <property type="component" value="Unassembled WGS sequence"/>
</dbReference>